<keyword evidence="7 9" id="KW-0472">Membrane</keyword>
<evidence type="ECO:0000313" key="10">
    <source>
        <dbReference type="Proteomes" id="UP000827889"/>
    </source>
</evidence>
<feature type="transmembrane region" description="Helical" evidence="9">
    <location>
        <begin position="20"/>
        <end position="42"/>
    </location>
</feature>
<keyword evidence="6 9" id="KW-1133">Transmembrane helix</keyword>
<comment type="similarity">
    <text evidence="2">Belongs to the GLUTAMINE DUMPER 1 (TC 9.B.60) family.</text>
</comment>
<dbReference type="PANTHER" id="PTHR33228:SF80">
    <property type="entry name" value="PROTEIN, PUTATIVE-RELATED"/>
    <property type="match status" value="1"/>
</dbReference>
<accession>A0A8B8QWY7</accession>
<dbReference type="RefSeq" id="XP_030550837.1">
    <property type="nucleotide sequence ID" value="XM_030694977.2"/>
</dbReference>
<evidence type="ECO:0000256" key="7">
    <source>
        <dbReference type="ARBA" id="ARBA00023136"/>
    </source>
</evidence>
<dbReference type="GO" id="GO:0006865">
    <property type="term" value="P:amino acid transport"/>
    <property type="evidence" value="ECO:0007669"/>
    <property type="project" value="UniProtKB-KW"/>
</dbReference>
<dbReference type="KEGG" id="rarg:115755537"/>
<name>A0A8B8QWY7_9MYRT</name>
<evidence type="ECO:0000256" key="8">
    <source>
        <dbReference type="SAM" id="MobiDB-lite"/>
    </source>
</evidence>
<dbReference type="PANTHER" id="PTHR33228">
    <property type="entry name" value="PROTEIN GLUTAMINE DUMPER 4-RELATED"/>
    <property type="match status" value="1"/>
</dbReference>
<evidence type="ECO:0000313" key="11">
    <source>
        <dbReference type="RefSeq" id="XP_030550837.1"/>
    </source>
</evidence>
<evidence type="ECO:0000256" key="6">
    <source>
        <dbReference type="ARBA" id="ARBA00022989"/>
    </source>
</evidence>
<keyword evidence="5" id="KW-0029">Amino-acid transport</keyword>
<keyword evidence="3" id="KW-0813">Transport</keyword>
<sequence length="112" mass="11831">MSSASAAVDGGFWKWNSPIPYLFGGLTLMLGLIAVALVVLACSYQTPSTSTDPSRDPEDQAAPSNDDDKPAKIELEDNVPKIVVIMPGHENPTFLAKLASSSKTSHNGCQQA</sequence>
<evidence type="ECO:0000256" key="3">
    <source>
        <dbReference type="ARBA" id="ARBA00022448"/>
    </source>
</evidence>
<dbReference type="InterPro" id="IPR040359">
    <property type="entry name" value="GDU"/>
</dbReference>
<organism evidence="10 11">
    <name type="scientific">Rhodamnia argentea</name>
    <dbReference type="NCBI Taxonomy" id="178133"/>
    <lineage>
        <taxon>Eukaryota</taxon>
        <taxon>Viridiplantae</taxon>
        <taxon>Streptophyta</taxon>
        <taxon>Embryophyta</taxon>
        <taxon>Tracheophyta</taxon>
        <taxon>Spermatophyta</taxon>
        <taxon>Magnoliopsida</taxon>
        <taxon>eudicotyledons</taxon>
        <taxon>Gunneridae</taxon>
        <taxon>Pentapetalae</taxon>
        <taxon>rosids</taxon>
        <taxon>malvids</taxon>
        <taxon>Myrtales</taxon>
        <taxon>Myrtaceae</taxon>
        <taxon>Myrtoideae</taxon>
        <taxon>Myrteae</taxon>
        <taxon>Australasian group</taxon>
        <taxon>Rhodamnia</taxon>
    </lineage>
</organism>
<evidence type="ECO:0000256" key="9">
    <source>
        <dbReference type="SAM" id="Phobius"/>
    </source>
</evidence>
<dbReference type="GO" id="GO:0016020">
    <property type="term" value="C:membrane"/>
    <property type="evidence" value="ECO:0007669"/>
    <property type="project" value="UniProtKB-SubCell"/>
</dbReference>
<comment type="subcellular location">
    <subcellularLocation>
        <location evidence="1">Membrane</location>
        <topology evidence="1">Single-pass membrane protein</topology>
    </subcellularLocation>
</comment>
<dbReference type="AlphaFoldDB" id="A0A8B8QWY7"/>
<gene>
    <name evidence="11" type="primary">LOC115755537</name>
</gene>
<proteinExistence type="inferred from homology"/>
<keyword evidence="4 9" id="KW-0812">Transmembrane</keyword>
<evidence type="ECO:0000256" key="2">
    <source>
        <dbReference type="ARBA" id="ARBA00009977"/>
    </source>
</evidence>
<dbReference type="OrthoDB" id="770444at2759"/>
<keyword evidence="10" id="KW-1185">Reference proteome</keyword>
<dbReference type="GO" id="GO:0080143">
    <property type="term" value="P:regulation of amino acid export"/>
    <property type="evidence" value="ECO:0007669"/>
    <property type="project" value="InterPro"/>
</dbReference>
<protein>
    <submittedName>
        <fullName evidence="11">Protein GLUTAMINE DUMPER 2-like</fullName>
    </submittedName>
</protein>
<dbReference type="Proteomes" id="UP000827889">
    <property type="component" value="Chromosome 8"/>
</dbReference>
<feature type="region of interest" description="Disordered" evidence="8">
    <location>
        <begin position="46"/>
        <end position="73"/>
    </location>
</feature>
<evidence type="ECO:0000256" key="1">
    <source>
        <dbReference type="ARBA" id="ARBA00004167"/>
    </source>
</evidence>
<reference evidence="11" key="1">
    <citation type="submission" date="2025-08" db="UniProtKB">
        <authorList>
            <consortium name="RefSeq"/>
        </authorList>
    </citation>
    <scope>IDENTIFICATION</scope>
    <source>
        <tissue evidence="11">Leaf</tissue>
    </source>
</reference>
<evidence type="ECO:0000256" key="4">
    <source>
        <dbReference type="ARBA" id="ARBA00022692"/>
    </source>
</evidence>
<evidence type="ECO:0000256" key="5">
    <source>
        <dbReference type="ARBA" id="ARBA00022970"/>
    </source>
</evidence>
<dbReference type="GeneID" id="115755537"/>